<protein>
    <submittedName>
        <fullName evidence="1">Uncharacterized protein</fullName>
    </submittedName>
</protein>
<dbReference type="AlphaFoldDB" id="A0AAW1V7P2"/>
<dbReference type="Proteomes" id="UP001431783">
    <property type="component" value="Unassembled WGS sequence"/>
</dbReference>
<sequence>LIIPPFHNLNFLCLKKITCPFLNSSPFVLVFSTLSTNFAAIAPMPRSEMLTFYSVVDLCNLSNRVSDYPFISQGKTRIPGVNDSLEAEVTDGKVTIPNVDDAEELQLTD</sequence>
<feature type="non-terminal residue" evidence="1">
    <location>
        <position position="109"/>
    </location>
</feature>
<gene>
    <name evidence="1" type="ORF">WA026_000239</name>
</gene>
<feature type="non-terminal residue" evidence="1">
    <location>
        <position position="1"/>
    </location>
</feature>
<organism evidence="1 2">
    <name type="scientific">Henosepilachna vigintioctopunctata</name>
    <dbReference type="NCBI Taxonomy" id="420089"/>
    <lineage>
        <taxon>Eukaryota</taxon>
        <taxon>Metazoa</taxon>
        <taxon>Ecdysozoa</taxon>
        <taxon>Arthropoda</taxon>
        <taxon>Hexapoda</taxon>
        <taxon>Insecta</taxon>
        <taxon>Pterygota</taxon>
        <taxon>Neoptera</taxon>
        <taxon>Endopterygota</taxon>
        <taxon>Coleoptera</taxon>
        <taxon>Polyphaga</taxon>
        <taxon>Cucujiformia</taxon>
        <taxon>Coccinelloidea</taxon>
        <taxon>Coccinellidae</taxon>
        <taxon>Epilachninae</taxon>
        <taxon>Epilachnini</taxon>
        <taxon>Henosepilachna</taxon>
    </lineage>
</organism>
<accession>A0AAW1V7P2</accession>
<reference evidence="1 2" key="1">
    <citation type="submission" date="2023-03" db="EMBL/GenBank/DDBJ databases">
        <title>Genome insight into feeding habits of ladybird beetles.</title>
        <authorList>
            <person name="Li H.-S."/>
            <person name="Huang Y.-H."/>
            <person name="Pang H."/>
        </authorList>
    </citation>
    <scope>NUCLEOTIDE SEQUENCE [LARGE SCALE GENOMIC DNA]</scope>
    <source>
        <strain evidence="1">SYSU_2023b</strain>
        <tissue evidence="1">Whole body</tissue>
    </source>
</reference>
<keyword evidence="2" id="KW-1185">Reference proteome</keyword>
<proteinExistence type="predicted"/>
<evidence type="ECO:0000313" key="2">
    <source>
        <dbReference type="Proteomes" id="UP001431783"/>
    </source>
</evidence>
<dbReference type="EMBL" id="JARQZJ010000121">
    <property type="protein sequence ID" value="KAK9887939.1"/>
    <property type="molecule type" value="Genomic_DNA"/>
</dbReference>
<name>A0AAW1V7P2_9CUCU</name>
<evidence type="ECO:0000313" key="1">
    <source>
        <dbReference type="EMBL" id="KAK9887939.1"/>
    </source>
</evidence>
<comment type="caution">
    <text evidence="1">The sequence shown here is derived from an EMBL/GenBank/DDBJ whole genome shotgun (WGS) entry which is preliminary data.</text>
</comment>